<evidence type="ECO:0000313" key="3">
    <source>
        <dbReference type="Proteomes" id="UP000028545"/>
    </source>
</evidence>
<dbReference type="VEuPathDB" id="FungiDB:SAPIO_CDS4955"/>
<proteinExistence type="predicted"/>
<protein>
    <recommendedName>
        <fullName evidence="4">CBM-cenC domain-containing protein</fullName>
    </recommendedName>
</protein>
<dbReference type="OrthoDB" id="5241242at2759"/>
<dbReference type="SUPFAM" id="SSF49785">
    <property type="entry name" value="Galactose-binding domain-like"/>
    <property type="match status" value="1"/>
</dbReference>
<dbReference type="Gene3D" id="2.60.120.260">
    <property type="entry name" value="Galactose-binding domain-like"/>
    <property type="match status" value="2"/>
</dbReference>
<dbReference type="GeneID" id="27724027"/>
<evidence type="ECO:0000256" key="1">
    <source>
        <dbReference type="SAM" id="SignalP"/>
    </source>
</evidence>
<keyword evidence="3" id="KW-1185">Reference proteome</keyword>
<dbReference type="OMA" id="YTIYSAR"/>
<comment type="caution">
    <text evidence="2">The sequence shown here is derived from an EMBL/GenBank/DDBJ whole genome shotgun (WGS) entry which is preliminary data.</text>
</comment>
<dbReference type="EMBL" id="JOWA01000095">
    <property type="protein sequence ID" value="KEZ43257.1"/>
    <property type="molecule type" value="Genomic_DNA"/>
</dbReference>
<dbReference type="Proteomes" id="UP000028545">
    <property type="component" value="Unassembled WGS sequence"/>
</dbReference>
<organism evidence="2 3">
    <name type="scientific">Pseudallescheria apiosperma</name>
    <name type="common">Scedosporium apiospermum</name>
    <dbReference type="NCBI Taxonomy" id="563466"/>
    <lineage>
        <taxon>Eukaryota</taxon>
        <taxon>Fungi</taxon>
        <taxon>Dikarya</taxon>
        <taxon>Ascomycota</taxon>
        <taxon>Pezizomycotina</taxon>
        <taxon>Sordariomycetes</taxon>
        <taxon>Hypocreomycetidae</taxon>
        <taxon>Microascales</taxon>
        <taxon>Microascaceae</taxon>
        <taxon>Scedosporium</taxon>
    </lineage>
</organism>
<dbReference type="RefSeq" id="XP_016643056.1">
    <property type="nucleotide sequence ID" value="XM_016787381.1"/>
</dbReference>
<reference evidence="2 3" key="1">
    <citation type="journal article" date="2014" name="Genome Announc.">
        <title>Draft genome sequence of the pathogenic fungus Scedosporium apiospermum.</title>
        <authorList>
            <person name="Vandeputte P."/>
            <person name="Ghamrawi S."/>
            <person name="Rechenmann M."/>
            <person name="Iltis A."/>
            <person name="Giraud S."/>
            <person name="Fleury M."/>
            <person name="Thornton C."/>
            <person name="Delhaes L."/>
            <person name="Meyer W."/>
            <person name="Papon N."/>
            <person name="Bouchara J.P."/>
        </authorList>
    </citation>
    <scope>NUCLEOTIDE SEQUENCE [LARGE SCALE GENOMIC DNA]</scope>
    <source>
        <strain evidence="2 3">IHEM 14462</strain>
    </source>
</reference>
<sequence length="376" mass="40343">MWPRGLVVGAFSALALTGSHALNLRRCDTPSSSAIEDPVTTTSAEPTPTAPVCSNLVGNPSFEDGNNDWEFYTAIVTANDPSVAVTAQDGDHYVLMKIFRWATWGYVAQTVSSMEVGKSYKMKFHYGLGLVQQVNVAGCKLSVKLNWAIVGSEITLAYQTPGEYHEVVRTLVPTVANPLVHIYLACNAASPADVDVLLDNISIVEDPCVEEPAPTETPTAPAEPVCTNRIANPSFENGADDWTVPYGIIQGTSGSMTAQDQSKYLYLTLPSGFTTTFSQGLPDVEVGQTYTLGLHYALGSFQAFVAEQCYFSISLDGVQLGDTVYPTPGPVSQWELVERTFTVANSSPVLRVTSSCNQGQAGFMMDGFSLVDSACL</sequence>
<gene>
    <name evidence="2" type="ORF">SAPIO_CDS4955</name>
</gene>
<feature type="chain" id="PRO_5001775520" description="CBM-cenC domain-containing protein" evidence="1">
    <location>
        <begin position="22"/>
        <end position="376"/>
    </location>
</feature>
<name>A0A084G7E5_PSEDA</name>
<keyword evidence="1" id="KW-0732">Signal</keyword>
<dbReference type="InterPro" id="IPR008979">
    <property type="entry name" value="Galactose-bd-like_sf"/>
</dbReference>
<feature type="signal peptide" evidence="1">
    <location>
        <begin position="1"/>
        <end position="21"/>
    </location>
</feature>
<evidence type="ECO:0008006" key="4">
    <source>
        <dbReference type="Google" id="ProtNLM"/>
    </source>
</evidence>
<evidence type="ECO:0000313" key="2">
    <source>
        <dbReference type="EMBL" id="KEZ43257.1"/>
    </source>
</evidence>
<dbReference type="AlphaFoldDB" id="A0A084G7E5"/>
<dbReference type="KEGG" id="sapo:SAPIO_CDS4955"/>
<dbReference type="HOGENOM" id="CLU_725946_0_0_1"/>
<accession>A0A084G7E5</accession>